<dbReference type="Gene3D" id="3.50.50.60">
    <property type="entry name" value="FAD/NAD(P)-binding domain"/>
    <property type="match status" value="1"/>
</dbReference>
<dbReference type="Gene3D" id="3.30.70.1990">
    <property type="match status" value="1"/>
</dbReference>
<dbReference type="PANTHER" id="PTHR42923">
    <property type="entry name" value="PROTOPORPHYRINOGEN OXIDASE"/>
    <property type="match status" value="1"/>
</dbReference>
<gene>
    <name evidence="2" type="ORF">BT63DRAFT_393174</name>
</gene>
<dbReference type="InterPro" id="IPR002937">
    <property type="entry name" value="Amino_oxidase"/>
</dbReference>
<proteinExistence type="predicted"/>
<dbReference type="Pfam" id="PF01593">
    <property type="entry name" value="Amino_oxidase"/>
    <property type="match status" value="1"/>
</dbReference>
<keyword evidence="3" id="KW-1185">Reference proteome</keyword>
<evidence type="ECO:0000313" key="3">
    <source>
        <dbReference type="Proteomes" id="UP000799302"/>
    </source>
</evidence>
<dbReference type="AlphaFoldDB" id="A0A6A6TVE5"/>
<dbReference type="EMBL" id="MU004243">
    <property type="protein sequence ID" value="KAF2664045.1"/>
    <property type="molecule type" value="Genomic_DNA"/>
</dbReference>
<evidence type="ECO:0000313" key="2">
    <source>
        <dbReference type="EMBL" id="KAF2664045.1"/>
    </source>
</evidence>
<protein>
    <submittedName>
        <fullName evidence="2">FAD/NAD(P)-binding domain-containing protein</fullName>
    </submittedName>
</protein>
<name>A0A6A6TVE5_9PEZI</name>
<dbReference type="OrthoDB" id="5977668at2759"/>
<dbReference type="SUPFAM" id="SSF51905">
    <property type="entry name" value="FAD/NAD(P)-binding domain"/>
    <property type="match status" value="1"/>
</dbReference>
<dbReference type="FunFam" id="1.10.405.20:FF:000001">
    <property type="entry name" value="Amine oxidase"/>
    <property type="match status" value="1"/>
</dbReference>
<dbReference type="GO" id="GO:0016491">
    <property type="term" value="F:oxidoreductase activity"/>
    <property type="evidence" value="ECO:0007669"/>
    <property type="project" value="InterPro"/>
</dbReference>
<organism evidence="2 3">
    <name type="scientific">Microthyrium microscopicum</name>
    <dbReference type="NCBI Taxonomy" id="703497"/>
    <lineage>
        <taxon>Eukaryota</taxon>
        <taxon>Fungi</taxon>
        <taxon>Dikarya</taxon>
        <taxon>Ascomycota</taxon>
        <taxon>Pezizomycotina</taxon>
        <taxon>Dothideomycetes</taxon>
        <taxon>Dothideomycetes incertae sedis</taxon>
        <taxon>Microthyriales</taxon>
        <taxon>Microthyriaceae</taxon>
        <taxon>Microthyrium</taxon>
    </lineage>
</organism>
<accession>A0A6A6TVE5</accession>
<dbReference type="PANTHER" id="PTHR42923:SF17">
    <property type="entry name" value="AMINE OXIDASE DOMAIN-CONTAINING PROTEIN"/>
    <property type="match status" value="1"/>
</dbReference>
<sequence>MSTSSRADEPTKRIAIVGSGVSGLGALYALRETHHEVHLYEAADRLGGHTNTIQWTCPDGDTVPVDSGFIVINTATYPNLLNFLDQMDVDTVPTDMTFSVSRDAGAFEWAGKNPLTLFCQWTNLFNFYHWVMLYDLIRFNAFATDLLRDPKCDQNSMSIGEYLDQGGYSQSFRDNYLLPMTACVWSTGPRKCALDFPAVTLIRFMNNHQLLNTVSGRAKWLTIPGGSQRYIDALMDQFPEERVHLNSEVISITTHKIKKGKKTELILTTEDGDDAIFDDVILACHGDQAARLLKQSTSGWLAEHDVLKNFKTSENIAYVHSDISLLPKRPAAWSAWNYLTSTSPESPANPASTTVSLTYNMNILQHLDVEECDNVLVTLNPPKMPVKELIQYEIPYRHPIYTNEAVKAQADLGKIQGDRGIWFAGAWTGYGFHEDGFTSGLDVGLKVGGGEIPFEFVDSRKSNKLPEHRFSDLVG</sequence>
<evidence type="ECO:0000259" key="1">
    <source>
        <dbReference type="Pfam" id="PF01593"/>
    </source>
</evidence>
<dbReference type="InterPro" id="IPR050464">
    <property type="entry name" value="Zeta_carotene_desat/Oxidored"/>
</dbReference>
<reference evidence="2" key="1">
    <citation type="journal article" date="2020" name="Stud. Mycol.">
        <title>101 Dothideomycetes genomes: a test case for predicting lifestyles and emergence of pathogens.</title>
        <authorList>
            <person name="Haridas S."/>
            <person name="Albert R."/>
            <person name="Binder M."/>
            <person name="Bloem J."/>
            <person name="Labutti K."/>
            <person name="Salamov A."/>
            <person name="Andreopoulos B."/>
            <person name="Baker S."/>
            <person name="Barry K."/>
            <person name="Bills G."/>
            <person name="Bluhm B."/>
            <person name="Cannon C."/>
            <person name="Castanera R."/>
            <person name="Culley D."/>
            <person name="Daum C."/>
            <person name="Ezra D."/>
            <person name="Gonzalez J."/>
            <person name="Henrissat B."/>
            <person name="Kuo A."/>
            <person name="Liang C."/>
            <person name="Lipzen A."/>
            <person name="Lutzoni F."/>
            <person name="Magnuson J."/>
            <person name="Mondo S."/>
            <person name="Nolan M."/>
            <person name="Ohm R."/>
            <person name="Pangilinan J."/>
            <person name="Park H.-J."/>
            <person name="Ramirez L."/>
            <person name="Alfaro M."/>
            <person name="Sun H."/>
            <person name="Tritt A."/>
            <person name="Yoshinaga Y."/>
            <person name="Zwiers L.-H."/>
            <person name="Turgeon B."/>
            <person name="Goodwin S."/>
            <person name="Spatafora J."/>
            <person name="Crous P."/>
            <person name="Grigoriev I."/>
        </authorList>
    </citation>
    <scope>NUCLEOTIDE SEQUENCE</scope>
    <source>
        <strain evidence="2">CBS 115976</strain>
    </source>
</reference>
<dbReference type="Gene3D" id="1.10.405.20">
    <property type="match status" value="1"/>
</dbReference>
<feature type="domain" description="Amine oxidase" evidence="1">
    <location>
        <begin position="22"/>
        <end position="295"/>
    </location>
</feature>
<dbReference type="InterPro" id="IPR036188">
    <property type="entry name" value="FAD/NAD-bd_sf"/>
</dbReference>
<dbReference type="Proteomes" id="UP000799302">
    <property type="component" value="Unassembled WGS sequence"/>
</dbReference>